<dbReference type="GO" id="GO:0006357">
    <property type="term" value="P:regulation of transcription by RNA polymerase II"/>
    <property type="evidence" value="ECO:0007669"/>
    <property type="project" value="TreeGrafter"/>
</dbReference>
<reference evidence="6" key="1">
    <citation type="submission" date="2022-02" db="EMBL/GenBank/DDBJ databases">
        <authorList>
            <person name="Henning P.M."/>
            <person name="McCubbin A.G."/>
            <person name="Shore J.S."/>
        </authorList>
    </citation>
    <scope>NUCLEOTIDE SEQUENCE</scope>
    <source>
        <strain evidence="6">F60SS</strain>
        <tissue evidence="6">Leaves</tissue>
    </source>
</reference>
<dbReference type="GO" id="GO:0005634">
    <property type="term" value="C:nucleus"/>
    <property type="evidence" value="ECO:0007669"/>
    <property type="project" value="TreeGrafter"/>
</dbReference>
<dbReference type="Proteomes" id="UP001141552">
    <property type="component" value="Unassembled WGS sequence"/>
</dbReference>
<evidence type="ECO:0000256" key="2">
    <source>
        <dbReference type="ARBA" id="ARBA00022771"/>
    </source>
</evidence>
<accession>A0A9Q0G7V5</accession>
<keyword evidence="3" id="KW-0862">Zinc</keyword>
<dbReference type="InterPro" id="IPR053031">
    <property type="entry name" value="Cuticle_assoc_protein"/>
</dbReference>
<dbReference type="GO" id="GO:1990837">
    <property type="term" value="F:sequence-specific double-stranded DNA binding"/>
    <property type="evidence" value="ECO:0007669"/>
    <property type="project" value="TreeGrafter"/>
</dbReference>
<dbReference type="InterPro" id="IPR003656">
    <property type="entry name" value="Znf_BED"/>
</dbReference>
<dbReference type="PANTHER" id="PTHR34396">
    <property type="entry name" value="OS03G0264950 PROTEIN-RELATED"/>
    <property type="match status" value="1"/>
</dbReference>
<keyword evidence="7" id="KW-1185">Reference proteome</keyword>
<evidence type="ECO:0000256" key="3">
    <source>
        <dbReference type="ARBA" id="ARBA00022833"/>
    </source>
</evidence>
<reference evidence="6" key="2">
    <citation type="journal article" date="2023" name="Plants (Basel)">
        <title>Annotation of the Turnera subulata (Passifloraceae) Draft Genome Reveals the S-Locus Evolved after the Divergence of Turneroideae from Passifloroideae in a Stepwise Manner.</title>
        <authorList>
            <person name="Henning P.M."/>
            <person name="Roalson E.H."/>
            <person name="Mir W."/>
            <person name="McCubbin A.G."/>
            <person name="Shore J.S."/>
        </authorList>
    </citation>
    <scope>NUCLEOTIDE SEQUENCE</scope>
    <source>
        <strain evidence="6">F60SS</strain>
    </source>
</reference>
<feature type="region of interest" description="Disordered" evidence="4">
    <location>
        <begin position="1"/>
        <end position="47"/>
    </location>
</feature>
<evidence type="ECO:0000256" key="1">
    <source>
        <dbReference type="ARBA" id="ARBA00022723"/>
    </source>
</evidence>
<keyword evidence="2" id="KW-0863">Zinc-finger</keyword>
<dbReference type="EMBL" id="JAKUCV010001750">
    <property type="protein sequence ID" value="KAJ4845194.1"/>
    <property type="molecule type" value="Genomic_DNA"/>
</dbReference>
<evidence type="ECO:0000256" key="4">
    <source>
        <dbReference type="SAM" id="MobiDB-lite"/>
    </source>
</evidence>
<comment type="caution">
    <text evidence="6">The sequence shown here is derived from an EMBL/GenBank/DDBJ whole genome shotgun (WGS) entry which is preliminary data.</text>
</comment>
<proteinExistence type="predicted"/>
<protein>
    <recommendedName>
        <fullName evidence="5">BED-type domain-containing protein</fullName>
    </recommendedName>
</protein>
<feature type="domain" description="BED-type" evidence="5">
    <location>
        <begin position="47"/>
        <end position="76"/>
    </location>
</feature>
<dbReference type="Pfam" id="PF02892">
    <property type="entry name" value="zf-BED"/>
    <property type="match status" value="1"/>
</dbReference>
<dbReference type="GO" id="GO:0008270">
    <property type="term" value="F:zinc ion binding"/>
    <property type="evidence" value="ECO:0007669"/>
    <property type="project" value="UniProtKB-KW"/>
</dbReference>
<dbReference type="PANTHER" id="PTHR34396:SF27">
    <property type="entry name" value="OS08G0208700 PROTEIN"/>
    <property type="match status" value="1"/>
</dbReference>
<sequence length="85" mass="9235">MSPKSTTTPEQSGIGSNTPSPTSNARVGAASTTTTAKGKRKPMQPRSEVWAHFTKFLTENGEERARCLHCEREFSSNIAKNGYCS</sequence>
<evidence type="ECO:0000259" key="5">
    <source>
        <dbReference type="Pfam" id="PF02892"/>
    </source>
</evidence>
<feature type="compositionally biased region" description="Polar residues" evidence="4">
    <location>
        <begin position="1"/>
        <end position="25"/>
    </location>
</feature>
<evidence type="ECO:0000313" key="6">
    <source>
        <dbReference type="EMBL" id="KAJ4845194.1"/>
    </source>
</evidence>
<dbReference type="AlphaFoldDB" id="A0A9Q0G7V5"/>
<organism evidence="6 7">
    <name type="scientific">Turnera subulata</name>
    <dbReference type="NCBI Taxonomy" id="218843"/>
    <lineage>
        <taxon>Eukaryota</taxon>
        <taxon>Viridiplantae</taxon>
        <taxon>Streptophyta</taxon>
        <taxon>Embryophyta</taxon>
        <taxon>Tracheophyta</taxon>
        <taxon>Spermatophyta</taxon>
        <taxon>Magnoliopsida</taxon>
        <taxon>eudicotyledons</taxon>
        <taxon>Gunneridae</taxon>
        <taxon>Pentapetalae</taxon>
        <taxon>rosids</taxon>
        <taxon>fabids</taxon>
        <taxon>Malpighiales</taxon>
        <taxon>Passifloraceae</taxon>
        <taxon>Turnera</taxon>
    </lineage>
</organism>
<keyword evidence="1" id="KW-0479">Metal-binding</keyword>
<gene>
    <name evidence="6" type="ORF">Tsubulata_050710</name>
</gene>
<evidence type="ECO:0000313" key="7">
    <source>
        <dbReference type="Proteomes" id="UP001141552"/>
    </source>
</evidence>
<name>A0A9Q0G7V5_9ROSI</name>
<dbReference type="OrthoDB" id="976932at2759"/>